<accession>A0A6S7D687</accession>
<protein>
    <submittedName>
        <fullName evidence="2">Serine/threonine-protein phosphatase 2</fullName>
        <ecNumber evidence="2">3.1.3.16</ecNumber>
    </submittedName>
</protein>
<dbReference type="GO" id="GO:0110154">
    <property type="term" value="P:RNA decapping"/>
    <property type="evidence" value="ECO:0007669"/>
    <property type="project" value="TreeGrafter"/>
</dbReference>
<evidence type="ECO:0000313" key="3">
    <source>
        <dbReference type="Proteomes" id="UP000494203"/>
    </source>
</evidence>
<dbReference type="GO" id="GO:0004722">
    <property type="term" value="F:protein serine/threonine phosphatase activity"/>
    <property type="evidence" value="ECO:0007669"/>
    <property type="project" value="UniProtKB-EC"/>
</dbReference>
<dbReference type="RefSeq" id="WP_244957865.1">
    <property type="nucleotide sequence ID" value="NZ_CADIKZ010000008.1"/>
</dbReference>
<name>A0A6S7D687_9BURK</name>
<reference evidence="2 3" key="1">
    <citation type="submission" date="2020-04" db="EMBL/GenBank/DDBJ databases">
        <authorList>
            <person name="De Canck E."/>
        </authorList>
    </citation>
    <scope>NUCLEOTIDE SEQUENCE [LARGE SCALE GENOMIC DNA]</scope>
    <source>
        <strain evidence="2 3">LMG 26788</strain>
    </source>
</reference>
<dbReference type="GO" id="GO:0005737">
    <property type="term" value="C:cytoplasm"/>
    <property type="evidence" value="ECO:0007669"/>
    <property type="project" value="TreeGrafter"/>
</dbReference>
<evidence type="ECO:0000259" key="1">
    <source>
        <dbReference type="Pfam" id="PF00149"/>
    </source>
</evidence>
<dbReference type="GO" id="GO:0008803">
    <property type="term" value="F:bis(5'-nucleosyl)-tetraphosphatase (symmetrical) activity"/>
    <property type="evidence" value="ECO:0007669"/>
    <property type="project" value="TreeGrafter"/>
</dbReference>
<dbReference type="Pfam" id="PF00149">
    <property type="entry name" value="Metallophos"/>
    <property type="match status" value="1"/>
</dbReference>
<keyword evidence="3" id="KW-1185">Reference proteome</keyword>
<proteinExistence type="predicted"/>
<dbReference type="Proteomes" id="UP000494203">
    <property type="component" value="Unassembled WGS sequence"/>
</dbReference>
<feature type="domain" description="Calcineurin-like phosphoesterase" evidence="1">
    <location>
        <begin position="24"/>
        <end position="194"/>
    </location>
</feature>
<keyword evidence="2" id="KW-0378">Hydrolase</keyword>
<dbReference type="EMBL" id="CADIKZ010000008">
    <property type="protein sequence ID" value="CAB3880419.1"/>
    <property type="molecule type" value="Genomic_DNA"/>
</dbReference>
<organism evidence="2 3">
    <name type="scientific">Achromobacter pulmonis</name>
    <dbReference type="NCBI Taxonomy" id="1389932"/>
    <lineage>
        <taxon>Bacteria</taxon>
        <taxon>Pseudomonadati</taxon>
        <taxon>Pseudomonadota</taxon>
        <taxon>Betaproteobacteria</taxon>
        <taxon>Burkholderiales</taxon>
        <taxon>Alcaligenaceae</taxon>
        <taxon>Achromobacter</taxon>
    </lineage>
</organism>
<dbReference type="Gene3D" id="3.60.21.10">
    <property type="match status" value="1"/>
</dbReference>
<dbReference type="AlphaFoldDB" id="A0A6S7D687"/>
<dbReference type="InterPro" id="IPR050126">
    <property type="entry name" value="Ap4A_hydrolase"/>
</dbReference>
<dbReference type="SUPFAM" id="SSF56300">
    <property type="entry name" value="Metallo-dependent phosphatases"/>
    <property type="match status" value="1"/>
</dbReference>
<sequence>MESGMRPGNSRVQRFGLNATGRDLAVGDIHGHFGRLDAALAAARFSPENDRLFAVGDLVDRGPESADVLAWLERPWFHAICGNHDLMTWRRALNNPLPHVDHRVHGGAWLDACDGDTQARIGACLHALPLAIEVETPGGVVGLVHADFPYDDWQAIHDDTFSAQDEDACLWSIDRYRLQYARPVRNVRAVVHGHMTLRKPAQLGNVFYIDTGGWQDSGKFTLLDLHTLKPWHGRR</sequence>
<dbReference type="PANTHER" id="PTHR42850:SF4">
    <property type="entry name" value="ZINC-DEPENDENT ENDOPOLYPHOSPHATASE"/>
    <property type="match status" value="1"/>
</dbReference>
<dbReference type="InterPro" id="IPR004843">
    <property type="entry name" value="Calcineurin-like_PHP"/>
</dbReference>
<dbReference type="PANTHER" id="PTHR42850">
    <property type="entry name" value="METALLOPHOSPHOESTERASE"/>
    <property type="match status" value="1"/>
</dbReference>
<dbReference type="InterPro" id="IPR029052">
    <property type="entry name" value="Metallo-depent_PP-like"/>
</dbReference>
<gene>
    <name evidence="2" type="primary">pphB</name>
    <name evidence="2" type="ORF">LMG26788_03255</name>
</gene>
<dbReference type="EC" id="3.1.3.16" evidence="2"/>
<evidence type="ECO:0000313" key="2">
    <source>
        <dbReference type="EMBL" id="CAB3880419.1"/>
    </source>
</evidence>